<organism evidence="1 2">
    <name type="scientific">Nocardioides bigeumensis</name>
    <dbReference type="NCBI Taxonomy" id="433657"/>
    <lineage>
        <taxon>Bacteria</taxon>
        <taxon>Bacillati</taxon>
        <taxon>Actinomycetota</taxon>
        <taxon>Actinomycetes</taxon>
        <taxon>Propionibacteriales</taxon>
        <taxon>Nocardioidaceae</taxon>
        <taxon>Nocardioides</taxon>
    </lineage>
</organism>
<keyword evidence="2" id="KW-1185">Reference proteome</keyword>
<comment type="caution">
    <text evidence="1">The sequence shown here is derived from an EMBL/GenBank/DDBJ whole genome shotgun (WGS) entry which is preliminary data.</text>
</comment>
<evidence type="ECO:0000313" key="1">
    <source>
        <dbReference type="EMBL" id="GAA2133418.1"/>
    </source>
</evidence>
<dbReference type="RefSeq" id="WP_344305510.1">
    <property type="nucleotide sequence ID" value="NZ_BAAAQQ010000014.1"/>
</dbReference>
<dbReference type="Proteomes" id="UP001500575">
    <property type="component" value="Unassembled WGS sequence"/>
</dbReference>
<accession>A0ABN2YWU4</accession>
<sequence length="341" mass="38991">MHELLWQPRCERPVGLIRPVRLDPAGVAGPTRSQARSRKWRSTGHGWYVDARAAPTCVEQRILEQAVKVERGGVVTGWAVLRWHGARYFDGLTAGGRQREVPLIRLTGRYPKGADWRRHKIGAQEQEIVAGIRCATVQRALFDEMRFSDLRSAVVAMEMAAAAGLTSSWLMTLYTSHRQGWEGIPLVREALTLAGDDSRSPQETRLKLVWILDSGLPYPVVNQPVFDLRGNLLGIPDLLDPCLGVVGEYDGVDHKDRDRHRKDVEREQRYREHGLEYFTVVGGDLRDRDMVARRIHAARSRARVLEVPRRWTLRQPPWWRAQESLDARLIRAGRVGELIRW</sequence>
<evidence type="ECO:0000313" key="2">
    <source>
        <dbReference type="Proteomes" id="UP001500575"/>
    </source>
</evidence>
<reference evidence="1 2" key="1">
    <citation type="journal article" date="2019" name="Int. J. Syst. Evol. Microbiol.">
        <title>The Global Catalogue of Microorganisms (GCM) 10K type strain sequencing project: providing services to taxonomists for standard genome sequencing and annotation.</title>
        <authorList>
            <consortium name="The Broad Institute Genomics Platform"/>
            <consortium name="The Broad Institute Genome Sequencing Center for Infectious Disease"/>
            <person name="Wu L."/>
            <person name="Ma J."/>
        </authorList>
    </citation>
    <scope>NUCLEOTIDE SEQUENCE [LARGE SCALE GENOMIC DNA]</scope>
    <source>
        <strain evidence="1 2">JCM 16021</strain>
    </source>
</reference>
<name>A0ABN2YWU4_9ACTN</name>
<gene>
    <name evidence="1" type="ORF">GCM10009843_38790</name>
</gene>
<dbReference type="EMBL" id="BAAAQQ010000014">
    <property type="protein sequence ID" value="GAA2133418.1"/>
    <property type="molecule type" value="Genomic_DNA"/>
</dbReference>
<proteinExistence type="predicted"/>
<evidence type="ECO:0008006" key="3">
    <source>
        <dbReference type="Google" id="ProtNLM"/>
    </source>
</evidence>
<protein>
    <recommendedName>
        <fullName evidence="3">DUF559 domain-containing protein</fullName>
    </recommendedName>
</protein>